<dbReference type="Gene3D" id="3.40.50.1820">
    <property type="entry name" value="alpha/beta hydrolase"/>
    <property type="match status" value="1"/>
</dbReference>
<gene>
    <name evidence="1" type="ORF">C7N83_13430</name>
</gene>
<reference evidence="1 2" key="1">
    <citation type="submission" date="2018-03" db="EMBL/GenBank/DDBJ databases">
        <title>Neisseria weixii sp. nov., isolated from the intestinal contents of Tibetan Plateau pika (Ochotona curzoniae) in Yushu, Qinghai Province, China.</title>
        <authorList>
            <person name="Gui Z."/>
        </authorList>
    </citation>
    <scope>NUCLEOTIDE SEQUENCE [LARGE SCALE GENOMIC DNA]</scope>
    <source>
        <strain evidence="1 2">ATCC 51483</strain>
    </source>
</reference>
<proteinExistence type="predicted"/>
<dbReference type="InterPro" id="IPR029058">
    <property type="entry name" value="AB_hydrolase_fold"/>
</dbReference>
<dbReference type="GO" id="GO:0016787">
    <property type="term" value="F:hydrolase activity"/>
    <property type="evidence" value="ECO:0007669"/>
    <property type="project" value="UniProtKB-KW"/>
</dbReference>
<name>A0A2P7TX57_9NEIS</name>
<dbReference type="RefSeq" id="WP_425437527.1">
    <property type="nucleotide sequence ID" value="NZ_PXYY01000150.1"/>
</dbReference>
<protein>
    <submittedName>
        <fullName evidence="1">Alpha/beta hydrolase</fullName>
    </submittedName>
</protein>
<keyword evidence="1" id="KW-0378">Hydrolase</keyword>
<accession>A0A2P7TX57</accession>
<sequence>MLKPEITAITGPAGPLETIYLPAQGTACGVAVVNHPNPLQGGTNTNKVIQTAAKALTGLGFHCYLPNLRGVGNSGGEHDYGKGETDDCICVIDYARAQHPELEKFVLAGFSF</sequence>
<dbReference type="Proteomes" id="UP000241868">
    <property type="component" value="Unassembled WGS sequence"/>
</dbReference>
<feature type="non-terminal residue" evidence="1">
    <location>
        <position position="112"/>
    </location>
</feature>
<organism evidence="1 2">
    <name type="scientific">Neisseria iguanae</name>
    <dbReference type="NCBI Taxonomy" id="90242"/>
    <lineage>
        <taxon>Bacteria</taxon>
        <taxon>Pseudomonadati</taxon>
        <taxon>Pseudomonadota</taxon>
        <taxon>Betaproteobacteria</taxon>
        <taxon>Neisseriales</taxon>
        <taxon>Neisseriaceae</taxon>
        <taxon>Neisseria</taxon>
    </lineage>
</organism>
<keyword evidence="2" id="KW-1185">Reference proteome</keyword>
<evidence type="ECO:0000313" key="2">
    <source>
        <dbReference type="Proteomes" id="UP000241868"/>
    </source>
</evidence>
<comment type="caution">
    <text evidence="1">The sequence shown here is derived from an EMBL/GenBank/DDBJ whole genome shotgun (WGS) entry which is preliminary data.</text>
</comment>
<dbReference type="SUPFAM" id="SSF53474">
    <property type="entry name" value="alpha/beta-Hydrolases"/>
    <property type="match status" value="1"/>
</dbReference>
<dbReference type="AlphaFoldDB" id="A0A2P7TX57"/>
<evidence type="ECO:0000313" key="1">
    <source>
        <dbReference type="EMBL" id="PSJ79235.1"/>
    </source>
</evidence>
<dbReference type="EMBL" id="PXYY01000150">
    <property type="protein sequence ID" value="PSJ79235.1"/>
    <property type="molecule type" value="Genomic_DNA"/>
</dbReference>